<dbReference type="Proteomes" id="UP000002624">
    <property type="component" value="Unassembled WGS sequence"/>
</dbReference>
<dbReference type="STRING" id="544712.C6HDU8"/>
<dbReference type="eggNOG" id="KOG0017">
    <property type="taxonomic scope" value="Eukaryota"/>
</dbReference>
<proteinExistence type="predicted"/>
<protein>
    <submittedName>
        <fullName evidence="1">Uncharacterized protein</fullName>
    </submittedName>
</protein>
<accession>C6HDU8</accession>
<sequence length="134" mass="14831">MLGTDWRPSKDLKPIAPVQCCDAAIEDGTNTIFMVFGGELNVDEETVAFVTVCRQRTRTREKDQASRVSKMRGNPGAFWQWVLGRPRTTEIDSMASAVHRPARPQVGRLWAYQVHGSRSMDPLGPLAPASSMAT</sequence>
<dbReference type="VEuPathDB" id="FungiDB:HCDG_04379"/>
<reference evidence="2" key="1">
    <citation type="submission" date="2009-05" db="EMBL/GenBank/DDBJ databases">
        <title>The genome sequence of Ajellomyces capsulatus strain H143.</title>
        <authorList>
            <person name="Champion M."/>
            <person name="Cuomo C.A."/>
            <person name="Ma L.-J."/>
            <person name="Henn M.R."/>
            <person name="Sil A."/>
            <person name="Goldman B."/>
            <person name="Young S.K."/>
            <person name="Kodira C.D."/>
            <person name="Zeng Q."/>
            <person name="Koehrsen M."/>
            <person name="Alvarado L."/>
            <person name="Berlin A.M."/>
            <person name="Borenstein D."/>
            <person name="Chen Z."/>
            <person name="Engels R."/>
            <person name="Freedman E."/>
            <person name="Gellesch M."/>
            <person name="Goldberg J."/>
            <person name="Griggs A."/>
            <person name="Gujja S."/>
            <person name="Heiman D.I."/>
            <person name="Hepburn T.A."/>
            <person name="Howarth C."/>
            <person name="Jen D."/>
            <person name="Larson L."/>
            <person name="Lewis B."/>
            <person name="Mehta T."/>
            <person name="Park D."/>
            <person name="Pearson M."/>
            <person name="Roberts A."/>
            <person name="Saif S."/>
            <person name="Shea T.D."/>
            <person name="Shenoy N."/>
            <person name="Sisk P."/>
            <person name="Stolte C."/>
            <person name="Sykes S."/>
            <person name="Walk T."/>
            <person name="White J."/>
            <person name="Yandava C."/>
            <person name="Klein B."/>
            <person name="McEwen J.G."/>
            <person name="Puccia R."/>
            <person name="Goldman G.H."/>
            <person name="Felipe M.S."/>
            <person name="Nino-Vega G."/>
            <person name="San-Blas G."/>
            <person name="Taylor J.W."/>
            <person name="Mendoza L."/>
            <person name="Galagan J.E."/>
            <person name="Nusbaum C."/>
            <person name="Birren B.W."/>
        </authorList>
    </citation>
    <scope>NUCLEOTIDE SEQUENCE [LARGE SCALE GENOMIC DNA]</scope>
    <source>
        <strain evidence="2">H143</strain>
    </source>
</reference>
<dbReference type="AlphaFoldDB" id="C6HDU8"/>
<evidence type="ECO:0000313" key="1">
    <source>
        <dbReference type="EMBL" id="EER41732.1"/>
    </source>
</evidence>
<dbReference type="HOGENOM" id="CLU_1895598_0_0_1"/>
<evidence type="ECO:0000313" key="2">
    <source>
        <dbReference type="Proteomes" id="UP000002624"/>
    </source>
</evidence>
<organism evidence="1 2">
    <name type="scientific">Ajellomyces capsulatus (strain H143)</name>
    <name type="common">Darling's disease fungus</name>
    <name type="synonym">Histoplasma capsulatum</name>
    <dbReference type="NCBI Taxonomy" id="544712"/>
    <lineage>
        <taxon>Eukaryota</taxon>
        <taxon>Fungi</taxon>
        <taxon>Dikarya</taxon>
        <taxon>Ascomycota</taxon>
        <taxon>Pezizomycotina</taxon>
        <taxon>Eurotiomycetes</taxon>
        <taxon>Eurotiomycetidae</taxon>
        <taxon>Onygenales</taxon>
        <taxon>Ajellomycetaceae</taxon>
        <taxon>Histoplasma</taxon>
    </lineage>
</organism>
<gene>
    <name evidence="1" type="ORF">HCDG_04379</name>
</gene>
<name>C6HDU8_AJECH</name>
<dbReference type="EMBL" id="GG692423">
    <property type="protein sequence ID" value="EER41732.1"/>
    <property type="molecule type" value="Genomic_DNA"/>
</dbReference>